<dbReference type="Pfam" id="PF17767">
    <property type="entry name" value="NAPRTase_N"/>
    <property type="match status" value="1"/>
</dbReference>
<proteinExistence type="inferred from homology"/>
<gene>
    <name evidence="10" type="ORF">HK100_003702</name>
</gene>
<keyword evidence="11" id="KW-1185">Reference proteome</keyword>
<evidence type="ECO:0000256" key="5">
    <source>
        <dbReference type="ARBA" id="ARBA00022598"/>
    </source>
</evidence>
<feature type="domain" description="Nicotinate/nicotinamide phosphoribosyltransferase" evidence="8">
    <location>
        <begin position="274"/>
        <end position="509"/>
    </location>
</feature>
<evidence type="ECO:0000313" key="10">
    <source>
        <dbReference type="EMBL" id="KAJ3106709.1"/>
    </source>
</evidence>
<dbReference type="AlphaFoldDB" id="A0AAD5X984"/>
<dbReference type="GO" id="GO:0004516">
    <property type="term" value="F:nicotinate phosphoribosyltransferase activity"/>
    <property type="evidence" value="ECO:0007669"/>
    <property type="project" value="UniProtKB-EC"/>
</dbReference>
<dbReference type="EMBL" id="JADGJH010001941">
    <property type="protein sequence ID" value="KAJ3106709.1"/>
    <property type="molecule type" value="Genomic_DNA"/>
</dbReference>
<keyword evidence="4" id="KW-0597">Phosphoprotein</keyword>
<keyword evidence="5" id="KW-0436">Ligase</keyword>
<evidence type="ECO:0000256" key="2">
    <source>
        <dbReference type="ARBA" id="ARBA00010897"/>
    </source>
</evidence>
<reference evidence="10" key="1">
    <citation type="submission" date="2020-05" db="EMBL/GenBank/DDBJ databases">
        <title>Phylogenomic resolution of chytrid fungi.</title>
        <authorList>
            <person name="Stajich J.E."/>
            <person name="Amses K."/>
            <person name="Simmons R."/>
            <person name="Seto K."/>
            <person name="Myers J."/>
            <person name="Bonds A."/>
            <person name="Quandt C.A."/>
            <person name="Barry K."/>
            <person name="Liu P."/>
            <person name="Grigoriev I."/>
            <person name="Longcore J.E."/>
            <person name="James T.Y."/>
        </authorList>
    </citation>
    <scope>NUCLEOTIDE SEQUENCE</scope>
    <source>
        <strain evidence="10">JEL0513</strain>
    </source>
</reference>
<dbReference type="SUPFAM" id="SSF51690">
    <property type="entry name" value="Nicotinate/Quinolinate PRTase C-terminal domain-like"/>
    <property type="match status" value="1"/>
</dbReference>
<dbReference type="GO" id="GO:0005829">
    <property type="term" value="C:cytosol"/>
    <property type="evidence" value="ECO:0007669"/>
    <property type="project" value="TreeGrafter"/>
</dbReference>
<keyword evidence="6" id="KW-0662">Pyridine nucleotide biosynthesis</keyword>
<evidence type="ECO:0000259" key="9">
    <source>
        <dbReference type="Pfam" id="PF17767"/>
    </source>
</evidence>
<evidence type="ECO:0000256" key="3">
    <source>
        <dbReference type="ARBA" id="ARBA00013236"/>
    </source>
</evidence>
<comment type="pathway">
    <text evidence="1">Cofactor biosynthesis; NAD(+) biosynthesis; nicotinate D-ribonucleotide from nicotinate: step 1/1.</text>
</comment>
<comment type="similarity">
    <text evidence="2">Belongs to the NAPRTase family.</text>
</comment>
<sequence>MGASYKRDAKSLMAIALARQGDEGELAAPKFSPIYTQDLQLTQSVDCTHDIGIPVGKISADNPTITLVSISNAILTSMPQFRQLTARDLLDNDWYKFTMQYAGFAHGHADTTVAYRLTDRKGSLNAAMAGLPSRAARAAAADALASVLGEYAALRFEPGDARFVAQELRKILRSDGDSGAAPPQPTLREYETRLVARALDADVAIDVAWDDAANALSVDYSGPWFATILFEVPFMALIVEFFNGLTVSDPPSDEYLLATLDPKLKAYAACNANVTEFGTRRRFNQHSHFLISSAIRDASSSFLNPPIYTSNVLLSKINNTPPRGTCAHEYFMFYLALARTPAATASTLFPALTLQTLVDSIKSALESWLQIFSSVFALTDVYTTQVFFLAYKNLDASLQSRINYRCDSGDEFSYCAVIADILGRLGLNVETHLNEKLIMFSNSLSPSKVCQIQEKLEHDRQSGATAVPKAVSYGVGTNFTNDTQYKTMDIVIKLNWVDINKERCYVFKLSDVKSKFVGNESLREEALACVANL</sequence>
<dbReference type="PANTHER" id="PTHR11098:SF1">
    <property type="entry name" value="NICOTINATE PHOSPHORIBOSYLTRANSFERASE"/>
    <property type="match status" value="1"/>
</dbReference>
<dbReference type="InterPro" id="IPR007229">
    <property type="entry name" value="Nic_PRibTrfase-Fam"/>
</dbReference>
<dbReference type="InterPro" id="IPR040727">
    <property type="entry name" value="NAPRTase_N"/>
</dbReference>
<evidence type="ECO:0000256" key="1">
    <source>
        <dbReference type="ARBA" id="ARBA00004952"/>
    </source>
</evidence>
<organism evidence="10 11">
    <name type="scientific">Physocladia obscura</name>
    <dbReference type="NCBI Taxonomy" id="109957"/>
    <lineage>
        <taxon>Eukaryota</taxon>
        <taxon>Fungi</taxon>
        <taxon>Fungi incertae sedis</taxon>
        <taxon>Chytridiomycota</taxon>
        <taxon>Chytridiomycota incertae sedis</taxon>
        <taxon>Chytridiomycetes</taxon>
        <taxon>Chytridiales</taxon>
        <taxon>Chytriomycetaceae</taxon>
        <taxon>Physocladia</taxon>
    </lineage>
</organism>
<dbReference type="Pfam" id="PF04095">
    <property type="entry name" value="NAPRTase"/>
    <property type="match status" value="1"/>
</dbReference>
<evidence type="ECO:0000256" key="7">
    <source>
        <dbReference type="ARBA" id="ARBA00048668"/>
    </source>
</evidence>
<comment type="catalytic activity">
    <reaction evidence="7">
        <text>5-phospho-alpha-D-ribose 1-diphosphate + nicotinate + ATP + H2O = nicotinate beta-D-ribonucleotide + ADP + phosphate + diphosphate</text>
        <dbReference type="Rhea" id="RHEA:36163"/>
        <dbReference type="ChEBI" id="CHEBI:15377"/>
        <dbReference type="ChEBI" id="CHEBI:30616"/>
        <dbReference type="ChEBI" id="CHEBI:32544"/>
        <dbReference type="ChEBI" id="CHEBI:33019"/>
        <dbReference type="ChEBI" id="CHEBI:43474"/>
        <dbReference type="ChEBI" id="CHEBI:57502"/>
        <dbReference type="ChEBI" id="CHEBI:58017"/>
        <dbReference type="ChEBI" id="CHEBI:456216"/>
        <dbReference type="EC" id="6.3.4.21"/>
    </reaction>
</comment>
<evidence type="ECO:0000256" key="6">
    <source>
        <dbReference type="ARBA" id="ARBA00022642"/>
    </source>
</evidence>
<feature type="domain" description="Nicotinate phosphoribosyltransferase N-terminal" evidence="9">
    <location>
        <begin position="90"/>
        <end position="238"/>
    </location>
</feature>
<evidence type="ECO:0000313" key="11">
    <source>
        <dbReference type="Proteomes" id="UP001211907"/>
    </source>
</evidence>
<protein>
    <recommendedName>
        <fullName evidence="3">nicotinate phosphoribosyltransferase</fullName>
        <ecNumber evidence="3">6.3.4.21</ecNumber>
    </recommendedName>
</protein>
<dbReference type="Proteomes" id="UP001211907">
    <property type="component" value="Unassembled WGS sequence"/>
</dbReference>
<evidence type="ECO:0000256" key="4">
    <source>
        <dbReference type="ARBA" id="ARBA00022553"/>
    </source>
</evidence>
<dbReference type="Gene3D" id="3.20.140.10">
    <property type="entry name" value="nicotinate phosphoribosyltransferase"/>
    <property type="match status" value="1"/>
</dbReference>
<dbReference type="EC" id="6.3.4.21" evidence="3"/>
<evidence type="ECO:0000259" key="8">
    <source>
        <dbReference type="Pfam" id="PF04095"/>
    </source>
</evidence>
<comment type="caution">
    <text evidence="10">The sequence shown here is derived from an EMBL/GenBank/DDBJ whole genome shotgun (WGS) entry which is preliminary data.</text>
</comment>
<dbReference type="InterPro" id="IPR036068">
    <property type="entry name" value="Nicotinate_pribotase-like_C"/>
</dbReference>
<dbReference type="GO" id="GO:0034355">
    <property type="term" value="P:NAD+ biosynthetic process via the salvage pathway"/>
    <property type="evidence" value="ECO:0007669"/>
    <property type="project" value="TreeGrafter"/>
</dbReference>
<dbReference type="PANTHER" id="PTHR11098">
    <property type="entry name" value="NICOTINATE PHOSPHORIBOSYLTRANSFERASE"/>
    <property type="match status" value="1"/>
</dbReference>
<dbReference type="InterPro" id="IPR041525">
    <property type="entry name" value="N/Namide_PRibTrfase"/>
</dbReference>
<dbReference type="SUPFAM" id="SSF54675">
    <property type="entry name" value="Nicotinate/Quinolinate PRTase N-terminal domain-like"/>
    <property type="match status" value="1"/>
</dbReference>
<accession>A0AAD5X984</accession>
<name>A0AAD5X984_9FUNG</name>